<evidence type="ECO:0000256" key="6">
    <source>
        <dbReference type="HAMAP-Rule" id="MF_01677"/>
    </source>
</evidence>
<dbReference type="eggNOG" id="COG0235">
    <property type="taxonomic scope" value="Bacteria"/>
</dbReference>
<dbReference type="OrthoDB" id="9805559at2"/>
<dbReference type="GO" id="GO:0019509">
    <property type="term" value="P:L-methionine salvage from methylthioadenosine"/>
    <property type="evidence" value="ECO:0007669"/>
    <property type="project" value="UniProtKB-UniRule"/>
</dbReference>
<feature type="binding site" evidence="6">
    <location>
        <position position="104"/>
    </location>
    <ligand>
        <name>Zn(2+)</name>
        <dbReference type="ChEBI" id="CHEBI:29105"/>
    </ligand>
</feature>
<evidence type="ECO:0000259" key="7">
    <source>
        <dbReference type="SMART" id="SM01007"/>
    </source>
</evidence>
<feature type="binding site" evidence="6">
    <location>
        <position position="106"/>
    </location>
    <ligand>
        <name>Zn(2+)</name>
        <dbReference type="ChEBI" id="CHEBI:29105"/>
    </ligand>
</feature>
<dbReference type="EC" id="4.2.1.109" evidence="6"/>
<evidence type="ECO:0000256" key="2">
    <source>
        <dbReference type="ARBA" id="ARBA00022723"/>
    </source>
</evidence>
<reference evidence="8 9" key="1">
    <citation type="journal article" date="2013" name="Int. J. Syst. Evol. Microbiol.">
        <title>Tumebacillus flagellatus sp. nov., an alpha-amylase/pullulanase-producing bacterium isolated from cassava wastewater.</title>
        <authorList>
            <person name="Wang Q."/>
            <person name="Xie N."/>
            <person name="Qin Y."/>
            <person name="Shen N."/>
            <person name="Zhu J."/>
            <person name="Mi H."/>
            <person name="Huang R."/>
        </authorList>
    </citation>
    <scope>NUCLEOTIDE SEQUENCE [LARGE SCALE GENOMIC DNA]</scope>
    <source>
        <strain evidence="8 9">GST4</strain>
    </source>
</reference>
<keyword evidence="1 6" id="KW-0028">Amino-acid biosynthesis</keyword>
<dbReference type="PANTHER" id="PTHR10640">
    <property type="entry name" value="METHYLTHIORIBULOSE-1-PHOSPHATE DEHYDRATASE"/>
    <property type="match status" value="1"/>
</dbReference>
<dbReference type="GO" id="GO:0046570">
    <property type="term" value="F:methylthioribulose 1-phosphate dehydratase activity"/>
    <property type="evidence" value="ECO:0007669"/>
    <property type="project" value="UniProtKB-UniRule"/>
</dbReference>
<protein>
    <recommendedName>
        <fullName evidence="6">Methylthioribulose-1-phosphate dehydratase</fullName>
        <shortName evidence="6">MTRu-1-P dehydratase</shortName>
        <ecNumber evidence="6">4.2.1.109</ecNumber>
    </recommendedName>
</protein>
<sequence>MTYAFKQEDRIRTVVELVDAAKNFAEKGWFPATSGNLSVKLSGEPLAFAVTASGKDKENLTVHDFLVVDADSKALEPTSLKPSAETLIHAEVYKRVPNAGACLHVHTQYNNLISDLMFERGRVRIQGLELIKALNIWEENAAIEIPIVENWADIPKLAAEIGDVLDPRVPAVLIRNHGITAWGENVFAAKRHLEAFEWMFHNLFLKLTLQGNALAAAAL</sequence>
<evidence type="ECO:0000256" key="4">
    <source>
        <dbReference type="ARBA" id="ARBA00023167"/>
    </source>
</evidence>
<proteinExistence type="inferred from homology"/>
<dbReference type="GO" id="GO:0008270">
    <property type="term" value="F:zinc ion binding"/>
    <property type="evidence" value="ECO:0007669"/>
    <property type="project" value="UniProtKB-UniRule"/>
</dbReference>
<dbReference type="NCBIfam" id="NF005244">
    <property type="entry name" value="PRK06754.1"/>
    <property type="match status" value="1"/>
</dbReference>
<dbReference type="Pfam" id="PF00596">
    <property type="entry name" value="Aldolase_II"/>
    <property type="match status" value="1"/>
</dbReference>
<dbReference type="EMBL" id="JMIR01000027">
    <property type="protein sequence ID" value="KEO82103.1"/>
    <property type="molecule type" value="Genomic_DNA"/>
</dbReference>
<dbReference type="NCBIfam" id="TIGR03328">
    <property type="entry name" value="salvage_mtnB"/>
    <property type="match status" value="1"/>
</dbReference>
<keyword evidence="9" id="KW-1185">Reference proteome</keyword>
<evidence type="ECO:0000256" key="1">
    <source>
        <dbReference type="ARBA" id="ARBA00022605"/>
    </source>
</evidence>
<dbReference type="InterPro" id="IPR017714">
    <property type="entry name" value="MethylthioRu-1-P_deHdtase_MtnB"/>
</dbReference>
<comment type="similarity">
    <text evidence="6">Belongs to the aldolase class II family. MtnB subfamily.</text>
</comment>
<evidence type="ECO:0000313" key="8">
    <source>
        <dbReference type="EMBL" id="KEO82103.1"/>
    </source>
</evidence>
<dbReference type="InterPro" id="IPR001303">
    <property type="entry name" value="Aldolase_II/adducin_N"/>
</dbReference>
<evidence type="ECO:0000256" key="3">
    <source>
        <dbReference type="ARBA" id="ARBA00022833"/>
    </source>
</evidence>
<comment type="function">
    <text evidence="6">Catalyzes the dehydration of methylthioribulose-1-phosphate (MTRu-1-P) into 2,3-diketo-5-methylthiopentyl-1-phosphate (DK-MTP-1-P).</text>
</comment>
<comment type="caution">
    <text evidence="8">The sequence shown here is derived from an EMBL/GenBank/DDBJ whole genome shotgun (WGS) entry which is preliminary data.</text>
</comment>
<dbReference type="UniPathway" id="UPA00904">
    <property type="reaction ID" value="UER00875"/>
</dbReference>
<dbReference type="SUPFAM" id="SSF53639">
    <property type="entry name" value="AraD/HMP-PK domain-like"/>
    <property type="match status" value="1"/>
</dbReference>
<keyword evidence="4 6" id="KW-0486">Methionine biosynthesis</keyword>
<gene>
    <name evidence="6" type="primary">mtnB</name>
    <name evidence="8" type="ORF">EL26_16900</name>
</gene>
<comment type="catalytic activity">
    <reaction evidence="6">
        <text>5-(methylsulfanyl)-D-ribulose 1-phosphate = 5-methylsulfanyl-2,3-dioxopentyl phosphate + H2O</text>
        <dbReference type="Rhea" id="RHEA:15549"/>
        <dbReference type="ChEBI" id="CHEBI:15377"/>
        <dbReference type="ChEBI" id="CHEBI:58548"/>
        <dbReference type="ChEBI" id="CHEBI:58828"/>
        <dbReference type="EC" id="4.2.1.109"/>
    </reaction>
</comment>
<keyword evidence="2 6" id="KW-0479">Metal-binding</keyword>
<keyword evidence="5 6" id="KW-0456">Lyase</keyword>
<dbReference type="STRING" id="1157490.EL26_16900"/>
<evidence type="ECO:0000313" key="9">
    <source>
        <dbReference type="Proteomes" id="UP000027931"/>
    </source>
</evidence>
<comment type="cofactor">
    <cofactor evidence="6">
        <name>Zn(2+)</name>
        <dbReference type="ChEBI" id="CHEBI:29105"/>
    </cofactor>
    <text evidence="6">Binds 1 zinc ion per subunit.</text>
</comment>
<feature type="domain" description="Class II aldolase/adducin N-terminal" evidence="7">
    <location>
        <begin position="15"/>
        <end position="204"/>
    </location>
</feature>
<dbReference type="Proteomes" id="UP000027931">
    <property type="component" value="Unassembled WGS sequence"/>
</dbReference>
<dbReference type="PANTHER" id="PTHR10640:SF7">
    <property type="entry name" value="METHYLTHIORIBULOSE-1-PHOSPHATE DEHYDRATASE"/>
    <property type="match status" value="1"/>
</dbReference>
<evidence type="ECO:0000256" key="5">
    <source>
        <dbReference type="ARBA" id="ARBA00023239"/>
    </source>
</evidence>
<dbReference type="AlphaFoldDB" id="A0A074LQN3"/>
<dbReference type="Gene3D" id="3.40.225.10">
    <property type="entry name" value="Class II aldolase/adducin N-terminal domain"/>
    <property type="match status" value="1"/>
</dbReference>
<organism evidence="8 9">
    <name type="scientific">Tumebacillus flagellatus</name>
    <dbReference type="NCBI Taxonomy" id="1157490"/>
    <lineage>
        <taxon>Bacteria</taxon>
        <taxon>Bacillati</taxon>
        <taxon>Bacillota</taxon>
        <taxon>Bacilli</taxon>
        <taxon>Bacillales</taxon>
        <taxon>Alicyclobacillaceae</taxon>
        <taxon>Tumebacillus</taxon>
    </lineage>
</organism>
<keyword evidence="3 6" id="KW-0862">Zinc</keyword>
<accession>A0A074LQN3</accession>
<comment type="pathway">
    <text evidence="6">Amino-acid biosynthesis; L-methionine biosynthesis via salvage pathway; L-methionine from S-methyl-5-thio-alpha-D-ribose 1-phosphate: step 2/6.</text>
</comment>
<dbReference type="HAMAP" id="MF_01677">
    <property type="entry name" value="Salvage_MtnB"/>
    <property type="match status" value="1"/>
</dbReference>
<dbReference type="InterPro" id="IPR036409">
    <property type="entry name" value="Aldolase_II/adducin_N_sf"/>
</dbReference>
<dbReference type="RefSeq" id="WP_038091132.1">
    <property type="nucleotide sequence ID" value="NZ_JMIR01000027.1"/>
</dbReference>
<dbReference type="GO" id="GO:0005737">
    <property type="term" value="C:cytoplasm"/>
    <property type="evidence" value="ECO:0007669"/>
    <property type="project" value="UniProtKB-UniRule"/>
</dbReference>
<dbReference type="SMART" id="SM01007">
    <property type="entry name" value="Aldolase_II"/>
    <property type="match status" value="1"/>
</dbReference>
<name>A0A074LQN3_9BACL</name>